<feature type="region of interest" description="Disordered" evidence="1">
    <location>
        <begin position="119"/>
        <end position="155"/>
    </location>
</feature>
<protein>
    <submittedName>
        <fullName evidence="2">Uncharacterized protein</fullName>
    </submittedName>
</protein>
<reference evidence="2 3" key="1">
    <citation type="submission" date="2017-05" db="EMBL/GenBank/DDBJ databases">
        <title>Biotechnological potential of actinobacteria isolated from South African environments.</title>
        <authorList>
            <person name="Le Roes-Hill M."/>
            <person name="Prins A."/>
            <person name="Durrell K.A."/>
        </authorList>
    </citation>
    <scope>NUCLEOTIDE SEQUENCE [LARGE SCALE GENOMIC DNA]</scope>
    <source>
        <strain evidence="2">M26</strain>
    </source>
</reference>
<comment type="caution">
    <text evidence="2">The sequence shown here is derived from an EMBL/GenBank/DDBJ whole genome shotgun (WGS) entry which is preliminary data.</text>
</comment>
<evidence type="ECO:0000256" key="1">
    <source>
        <dbReference type="SAM" id="MobiDB-lite"/>
    </source>
</evidence>
<gene>
    <name evidence="2" type="ORF">CA984_11390</name>
</gene>
<dbReference type="EMBL" id="NGFP01000039">
    <property type="protein sequence ID" value="OUC97357.1"/>
    <property type="molecule type" value="Genomic_DNA"/>
</dbReference>
<evidence type="ECO:0000313" key="2">
    <source>
        <dbReference type="EMBL" id="OUC97357.1"/>
    </source>
</evidence>
<accession>A0A243RQQ4</accession>
<proteinExistence type="predicted"/>
<dbReference type="Proteomes" id="UP000194761">
    <property type="component" value="Unassembled WGS sequence"/>
</dbReference>
<keyword evidence="3" id="KW-1185">Reference proteome</keyword>
<name>A0A243RQQ4_9ACTN</name>
<evidence type="ECO:0000313" key="3">
    <source>
        <dbReference type="Proteomes" id="UP000194761"/>
    </source>
</evidence>
<dbReference type="AlphaFoldDB" id="A0A243RQQ4"/>
<organism evidence="2 3">
    <name type="scientific">Streptosporangium minutum</name>
    <dbReference type="NCBI Taxonomy" id="569862"/>
    <lineage>
        <taxon>Bacteria</taxon>
        <taxon>Bacillati</taxon>
        <taxon>Actinomycetota</taxon>
        <taxon>Actinomycetes</taxon>
        <taxon>Streptosporangiales</taxon>
        <taxon>Streptosporangiaceae</taxon>
        <taxon>Streptosporangium</taxon>
    </lineage>
</organism>
<sequence length="155" mass="17528">MTRDTPAFRAAPYSEVLFPDDEYPVVPTALIEGFVPPGAVQLWLLLARLGEGHPEVEVPTAQLERHSGWTRAEIGEHVRALCDYDWLKIRRESVPGSYVHRLQRIPTVAQVKEWAEDLRESRQLPSAPRPHAGSARPQHNAAFQLGRVDDLLPRQ</sequence>
<dbReference type="RefSeq" id="WP_086571079.1">
    <property type="nucleotide sequence ID" value="NZ_NGFP01000039.1"/>
</dbReference>